<dbReference type="EMBL" id="NKQK01000007">
    <property type="protein sequence ID" value="PSS26330.1"/>
    <property type="molecule type" value="Genomic_DNA"/>
</dbReference>
<dbReference type="PANTHER" id="PTHR46398">
    <property type="entry name" value="ALPHA/BETA-HYDROLASES SUPERFAMILY PROTEIN"/>
    <property type="match status" value="1"/>
</dbReference>
<protein>
    <submittedName>
        <fullName evidence="3">Laminin subunit beta-2 like</fullName>
    </submittedName>
</protein>
<proteinExistence type="predicted"/>
<sequence>MITNVFFLQRPNLRLFPNSTIWASMSAICGLPLLECVYCLACARWVWKKILYTAGKESENWGLAGAGEFEPVPRICRYILAVYEDDLWNPLWTPPGGYGMNPDWVILRRND</sequence>
<dbReference type="PANTHER" id="PTHR46398:SF5">
    <property type="entry name" value="ALPHA_BETA-HYDROLASES SUPERFAMILY PROTEIN"/>
    <property type="match status" value="1"/>
</dbReference>
<evidence type="ECO:0000313" key="4">
    <source>
        <dbReference type="Proteomes" id="UP000241394"/>
    </source>
</evidence>
<evidence type="ECO:0000313" key="3">
    <source>
        <dbReference type="EMBL" id="PSS26330.1"/>
    </source>
</evidence>
<keyword evidence="1" id="KW-0812">Transmembrane</keyword>
<accession>A0A2R6RCN2</accession>
<feature type="transmembrane region" description="Helical" evidence="1">
    <location>
        <begin position="20"/>
        <end position="47"/>
    </location>
</feature>
<dbReference type="STRING" id="1590841.A0A2R6RCN2"/>
<organism evidence="3 4">
    <name type="scientific">Actinidia chinensis var. chinensis</name>
    <name type="common">Chinese soft-hair kiwi</name>
    <dbReference type="NCBI Taxonomy" id="1590841"/>
    <lineage>
        <taxon>Eukaryota</taxon>
        <taxon>Viridiplantae</taxon>
        <taxon>Streptophyta</taxon>
        <taxon>Embryophyta</taxon>
        <taxon>Tracheophyta</taxon>
        <taxon>Spermatophyta</taxon>
        <taxon>Magnoliopsida</taxon>
        <taxon>eudicotyledons</taxon>
        <taxon>Gunneridae</taxon>
        <taxon>Pentapetalae</taxon>
        <taxon>asterids</taxon>
        <taxon>Ericales</taxon>
        <taxon>Actinidiaceae</taxon>
        <taxon>Actinidia</taxon>
    </lineage>
</organism>
<name>A0A2R6RCN2_ACTCC</name>
<dbReference type="Pfam" id="PF03893">
    <property type="entry name" value="Lipase3_N"/>
    <property type="match status" value="1"/>
</dbReference>
<dbReference type="InterPro" id="IPR005592">
    <property type="entry name" value="Mono/diacylglycerol_lipase_N"/>
</dbReference>
<keyword evidence="4" id="KW-1185">Reference proteome</keyword>
<dbReference type="OrthoDB" id="438440at2759"/>
<keyword evidence="1" id="KW-1133">Transmembrane helix</keyword>
<dbReference type="InParanoid" id="A0A2R6RCN2"/>
<gene>
    <name evidence="3" type="ORF">CEY00_Acc07626</name>
</gene>
<dbReference type="GO" id="GO:0016042">
    <property type="term" value="P:lipid catabolic process"/>
    <property type="evidence" value="ECO:0007669"/>
    <property type="project" value="InterPro"/>
</dbReference>
<reference evidence="4" key="2">
    <citation type="journal article" date="2018" name="BMC Genomics">
        <title>A manually annotated Actinidia chinensis var. chinensis (kiwifruit) genome highlights the challenges associated with draft genomes and gene prediction in plants.</title>
        <authorList>
            <person name="Pilkington S.M."/>
            <person name="Crowhurst R."/>
            <person name="Hilario E."/>
            <person name="Nardozza S."/>
            <person name="Fraser L."/>
            <person name="Peng Y."/>
            <person name="Gunaseelan K."/>
            <person name="Simpson R."/>
            <person name="Tahir J."/>
            <person name="Deroles S.C."/>
            <person name="Templeton K."/>
            <person name="Luo Z."/>
            <person name="Davy M."/>
            <person name="Cheng C."/>
            <person name="McNeilage M."/>
            <person name="Scaglione D."/>
            <person name="Liu Y."/>
            <person name="Zhang Q."/>
            <person name="Datson P."/>
            <person name="De Silva N."/>
            <person name="Gardiner S.E."/>
            <person name="Bassett H."/>
            <person name="Chagne D."/>
            <person name="McCallum J."/>
            <person name="Dzierzon H."/>
            <person name="Deng C."/>
            <person name="Wang Y.Y."/>
            <person name="Barron L."/>
            <person name="Manako K."/>
            <person name="Bowen J."/>
            <person name="Foster T.M."/>
            <person name="Erridge Z.A."/>
            <person name="Tiffin H."/>
            <person name="Waite C.N."/>
            <person name="Davies K.M."/>
            <person name="Grierson E.P."/>
            <person name="Laing W.A."/>
            <person name="Kirk R."/>
            <person name="Chen X."/>
            <person name="Wood M."/>
            <person name="Montefiori M."/>
            <person name="Brummell D.A."/>
            <person name="Schwinn K.E."/>
            <person name="Catanach A."/>
            <person name="Fullerton C."/>
            <person name="Li D."/>
            <person name="Meiyalaghan S."/>
            <person name="Nieuwenhuizen N."/>
            <person name="Read N."/>
            <person name="Prakash R."/>
            <person name="Hunter D."/>
            <person name="Zhang H."/>
            <person name="McKenzie M."/>
            <person name="Knabel M."/>
            <person name="Harris A."/>
            <person name="Allan A.C."/>
            <person name="Gleave A."/>
            <person name="Chen A."/>
            <person name="Janssen B.J."/>
            <person name="Plunkett B."/>
            <person name="Ampomah-Dwamena C."/>
            <person name="Voogd C."/>
            <person name="Leif D."/>
            <person name="Lafferty D."/>
            <person name="Souleyre E.J.F."/>
            <person name="Varkonyi-Gasic E."/>
            <person name="Gambi F."/>
            <person name="Hanley J."/>
            <person name="Yao J.L."/>
            <person name="Cheung J."/>
            <person name="David K.M."/>
            <person name="Warren B."/>
            <person name="Marsh K."/>
            <person name="Snowden K.C."/>
            <person name="Lin-Wang K."/>
            <person name="Brian L."/>
            <person name="Martinez-Sanchez M."/>
            <person name="Wang M."/>
            <person name="Ileperuma N."/>
            <person name="Macnee N."/>
            <person name="Campin R."/>
            <person name="McAtee P."/>
            <person name="Drummond R.S.M."/>
            <person name="Espley R.V."/>
            <person name="Ireland H.S."/>
            <person name="Wu R."/>
            <person name="Atkinson R.G."/>
            <person name="Karunairetnam S."/>
            <person name="Bulley S."/>
            <person name="Chunkath S."/>
            <person name="Hanley Z."/>
            <person name="Storey R."/>
            <person name="Thrimawithana A.H."/>
            <person name="Thomson S."/>
            <person name="David C."/>
            <person name="Testolin R."/>
            <person name="Huang H."/>
            <person name="Hellens R.P."/>
            <person name="Schaffer R.J."/>
        </authorList>
    </citation>
    <scope>NUCLEOTIDE SEQUENCE [LARGE SCALE GENOMIC DNA]</scope>
    <source>
        <strain evidence="4">cv. Red5</strain>
    </source>
</reference>
<dbReference type="Proteomes" id="UP000241394">
    <property type="component" value="Chromosome LG7"/>
</dbReference>
<comment type="caution">
    <text evidence="3">The sequence shown here is derived from an EMBL/GenBank/DDBJ whole genome shotgun (WGS) entry which is preliminary data.</text>
</comment>
<dbReference type="AlphaFoldDB" id="A0A2R6RCN2"/>
<dbReference type="Gramene" id="PSS26330">
    <property type="protein sequence ID" value="PSS26330"/>
    <property type="gene ID" value="CEY00_Acc07626"/>
</dbReference>
<reference evidence="3 4" key="1">
    <citation type="submission" date="2017-07" db="EMBL/GenBank/DDBJ databases">
        <title>An improved, manually edited Actinidia chinensis var. chinensis (kiwifruit) genome highlights the challenges associated with draft genomes and gene prediction in plants.</title>
        <authorList>
            <person name="Pilkington S."/>
            <person name="Crowhurst R."/>
            <person name="Hilario E."/>
            <person name="Nardozza S."/>
            <person name="Fraser L."/>
            <person name="Peng Y."/>
            <person name="Gunaseelan K."/>
            <person name="Simpson R."/>
            <person name="Tahir J."/>
            <person name="Deroles S."/>
            <person name="Templeton K."/>
            <person name="Luo Z."/>
            <person name="Davy M."/>
            <person name="Cheng C."/>
            <person name="Mcneilage M."/>
            <person name="Scaglione D."/>
            <person name="Liu Y."/>
            <person name="Zhang Q."/>
            <person name="Datson P."/>
            <person name="De Silva N."/>
            <person name="Gardiner S."/>
            <person name="Bassett H."/>
            <person name="Chagne D."/>
            <person name="Mccallum J."/>
            <person name="Dzierzon H."/>
            <person name="Deng C."/>
            <person name="Wang Y.-Y."/>
            <person name="Barron N."/>
            <person name="Manako K."/>
            <person name="Bowen J."/>
            <person name="Foster T."/>
            <person name="Erridge Z."/>
            <person name="Tiffin H."/>
            <person name="Waite C."/>
            <person name="Davies K."/>
            <person name="Grierson E."/>
            <person name="Laing W."/>
            <person name="Kirk R."/>
            <person name="Chen X."/>
            <person name="Wood M."/>
            <person name="Montefiori M."/>
            <person name="Brummell D."/>
            <person name="Schwinn K."/>
            <person name="Catanach A."/>
            <person name="Fullerton C."/>
            <person name="Li D."/>
            <person name="Meiyalaghan S."/>
            <person name="Nieuwenhuizen N."/>
            <person name="Read N."/>
            <person name="Prakash R."/>
            <person name="Hunter D."/>
            <person name="Zhang H."/>
            <person name="Mckenzie M."/>
            <person name="Knabel M."/>
            <person name="Harris A."/>
            <person name="Allan A."/>
            <person name="Chen A."/>
            <person name="Janssen B."/>
            <person name="Plunkett B."/>
            <person name="Dwamena C."/>
            <person name="Voogd C."/>
            <person name="Leif D."/>
            <person name="Lafferty D."/>
            <person name="Souleyre E."/>
            <person name="Varkonyi-Gasic E."/>
            <person name="Gambi F."/>
            <person name="Hanley J."/>
            <person name="Yao J.-L."/>
            <person name="Cheung J."/>
            <person name="David K."/>
            <person name="Warren B."/>
            <person name="Marsh K."/>
            <person name="Snowden K."/>
            <person name="Lin-Wang K."/>
            <person name="Brian L."/>
            <person name="Martinez-Sanchez M."/>
            <person name="Wang M."/>
            <person name="Ileperuma N."/>
            <person name="Macnee N."/>
            <person name="Campin R."/>
            <person name="Mcatee P."/>
            <person name="Drummond R."/>
            <person name="Espley R."/>
            <person name="Ireland H."/>
            <person name="Wu R."/>
            <person name="Atkinson R."/>
            <person name="Karunairetnam S."/>
            <person name="Bulley S."/>
            <person name="Chunkath S."/>
            <person name="Hanley Z."/>
            <person name="Storey R."/>
            <person name="Thrimawithana A."/>
            <person name="Thomson S."/>
            <person name="David C."/>
            <person name="Testolin R."/>
        </authorList>
    </citation>
    <scope>NUCLEOTIDE SEQUENCE [LARGE SCALE GENOMIC DNA]</scope>
    <source>
        <strain evidence="4">cv. Red5</strain>
        <tissue evidence="3">Young leaf</tissue>
    </source>
</reference>
<keyword evidence="1" id="KW-0472">Membrane</keyword>
<feature type="domain" description="Mono-/di-acylglycerol lipase N-terminal" evidence="2">
    <location>
        <begin position="33"/>
        <end position="98"/>
    </location>
</feature>
<evidence type="ECO:0000259" key="2">
    <source>
        <dbReference type="Pfam" id="PF03893"/>
    </source>
</evidence>
<feature type="non-terminal residue" evidence="3">
    <location>
        <position position="111"/>
    </location>
</feature>
<evidence type="ECO:0000256" key="1">
    <source>
        <dbReference type="SAM" id="Phobius"/>
    </source>
</evidence>